<keyword evidence="2" id="KW-0472">Membrane</keyword>
<dbReference type="AlphaFoldDB" id="A0A2N5Y7C8"/>
<dbReference type="GO" id="GO:0016787">
    <property type="term" value="F:hydrolase activity"/>
    <property type="evidence" value="ECO:0007669"/>
    <property type="project" value="UniProtKB-KW"/>
</dbReference>
<accession>A0A2N5Y7C8</accession>
<proteinExistence type="predicted"/>
<keyword evidence="2" id="KW-0812">Transmembrane</keyword>
<comment type="caution">
    <text evidence="4">The sequence shown here is derived from an EMBL/GenBank/DDBJ whole genome shotgun (WGS) entry which is preliminary data.</text>
</comment>
<organism evidence="4 5">
    <name type="scientific">Kineobactrum sediminis</name>
    <dbReference type="NCBI Taxonomy" id="1905677"/>
    <lineage>
        <taxon>Bacteria</taxon>
        <taxon>Pseudomonadati</taxon>
        <taxon>Pseudomonadota</taxon>
        <taxon>Gammaproteobacteria</taxon>
        <taxon>Cellvibrionales</taxon>
        <taxon>Halieaceae</taxon>
        <taxon>Kineobactrum</taxon>
    </lineage>
</organism>
<keyword evidence="2" id="KW-1133">Transmembrane helix</keyword>
<dbReference type="InterPro" id="IPR050300">
    <property type="entry name" value="GDXG_lipolytic_enzyme"/>
</dbReference>
<dbReference type="EMBL" id="PKLZ01000001">
    <property type="protein sequence ID" value="PLW84303.1"/>
    <property type="molecule type" value="Genomic_DNA"/>
</dbReference>
<keyword evidence="1 4" id="KW-0378">Hydrolase</keyword>
<evidence type="ECO:0000313" key="4">
    <source>
        <dbReference type="EMBL" id="PLW84303.1"/>
    </source>
</evidence>
<dbReference type="SUPFAM" id="SSF53474">
    <property type="entry name" value="alpha/beta-Hydrolases"/>
    <property type="match status" value="1"/>
</dbReference>
<name>A0A2N5Y7C8_9GAMM</name>
<evidence type="ECO:0000256" key="1">
    <source>
        <dbReference type="ARBA" id="ARBA00022801"/>
    </source>
</evidence>
<dbReference type="InterPro" id="IPR049492">
    <property type="entry name" value="BD-FAE-like_dom"/>
</dbReference>
<evidence type="ECO:0000256" key="2">
    <source>
        <dbReference type="SAM" id="Phobius"/>
    </source>
</evidence>
<feature type="domain" description="BD-FAE-like" evidence="3">
    <location>
        <begin position="79"/>
        <end position="274"/>
    </location>
</feature>
<dbReference type="Pfam" id="PF20434">
    <property type="entry name" value="BD-FAE"/>
    <property type="match status" value="1"/>
</dbReference>
<evidence type="ECO:0000259" key="3">
    <source>
        <dbReference type="Pfam" id="PF20434"/>
    </source>
</evidence>
<feature type="transmembrane region" description="Helical" evidence="2">
    <location>
        <begin position="33"/>
        <end position="53"/>
    </location>
</feature>
<evidence type="ECO:0000313" key="5">
    <source>
        <dbReference type="Proteomes" id="UP000234845"/>
    </source>
</evidence>
<sequence length="318" mass="34616">MSLVAVRRGRPIWAPGAYNALDDVYEVIETMKLALLAALTLPMLALAGCGVILGQERPAAAVNTVTYTPEGWPRALEADVYQPQGAGPFAGMLLAHGGGWERRSRDDMSRLARYYVGRGYVVMNAGYRFAPEAVFPAQVHDLQQAMHWLHREADRLNLDPGRIGAFGYSAGAHLVSLMALAAGTGRDLDEPWGGIKTRPEVVVAGGSPMDLRKYKSGKLVPQFLGGSIKEIPETYARASPVTLVHAAAPPFFLFHGAWDQLVDIDHAEEFKSALERQDVPVVLEILPARGHILTFLTVGSVLPAVERFLEPYLSPPQN</sequence>
<dbReference type="Gene3D" id="3.40.50.1820">
    <property type="entry name" value="alpha/beta hydrolase"/>
    <property type="match status" value="1"/>
</dbReference>
<reference evidence="5" key="1">
    <citation type="submission" date="2017-11" db="EMBL/GenBank/DDBJ databases">
        <title>The draft genome sequence of Chromatocurvus sp. F02.</title>
        <authorList>
            <person name="Du Z.-J."/>
            <person name="Chang Y.-Q."/>
        </authorList>
    </citation>
    <scope>NUCLEOTIDE SEQUENCE [LARGE SCALE GENOMIC DNA]</scope>
    <source>
        <strain evidence="5">F02</strain>
    </source>
</reference>
<dbReference type="PANTHER" id="PTHR48081">
    <property type="entry name" value="AB HYDROLASE SUPERFAMILY PROTEIN C4A8.06C"/>
    <property type="match status" value="1"/>
</dbReference>
<dbReference type="Proteomes" id="UP000234845">
    <property type="component" value="Unassembled WGS sequence"/>
</dbReference>
<protein>
    <submittedName>
        <fullName evidence="4">Alpha/beta hydrolase</fullName>
    </submittedName>
</protein>
<keyword evidence="5" id="KW-1185">Reference proteome</keyword>
<dbReference type="InterPro" id="IPR029058">
    <property type="entry name" value="AB_hydrolase_fold"/>
</dbReference>
<gene>
    <name evidence="4" type="ORF">CWI75_02890</name>
</gene>